<reference evidence="2" key="3">
    <citation type="submission" date="2015-04" db="UniProtKB">
        <authorList>
            <consortium name="EnsemblPlants"/>
        </authorList>
    </citation>
    <scope>IDENTIFICATION</scope>
</reference>
<protein>
    <submittedName>
        <fullName evidence="2">Uncharacterized protein</fullName>
    </submittedName>
</protein>
<accession>A0A0D9WPZ8</accession>
<dbReference type="HOGENOM" id="CLU_3425312_0_0_1"/>
<reference evidence="2 3" key="1">
    <citation type="submission" date="2012-08" db="EMBL/GenBank/DDBJ databases">
        <title>Oryza genome evolution.</title>
        <authorList>
            <person name="Wing R.A."/>
        </authorList>
    </citation>
    <scope>NUCLEOTIDE SEQUENCE</scope>
</reference>
<proteinExistence type="predicted"/>
<feature type="region of interest" description="Disordered" evidence="1">
    <location>
        <begin position="1"/>
        <end position="22"/>
    </location>
</feature>
<dbReference type="EnsemblPlants" id="LPERR06G11690.1">
    <property type="protein sequence ID" value="LPERR06G11690.1"/>
    <property type="gene ID" value="LPERR06G11690"/>
</dbReference>
<dbReference type="AlphaFoldDB" id="A0A0D9WPZ8"/>
<dbReference type="Proteomes" id="UP000032180">
    <property type="component" value="Chromosome 6"/>
</dbReference>
<dbReference type="Gramene" id="LPERR06G11690.1">
    <property type="protein sequence ID" value="LPERR06G11690.1"/>
    <property type="gene ID" value="LPERR06G11690"/>
</dbReference>
<evidence type="ECO:0000313" key="3">
    <source>
        <dbReference type="Proteomes" id="UP000032180"/>
    </source>
</evidence>
<sequence>MGAGAPTAVGRHSRPVTDRRIN</sequence>
<reference evidence="3" key="2">
    <citation type="submission" date="2013-12" db="EMBL/GenBank/DDBJ databases">
        <authorList>
            <person name="Yu Y."/>
            <person name="Lee S."/>
            <person name="de Baynast K."/>
            <person name="Wissotski M."/>
            <person name="Liu L."/>
            <person name="Talag J."/>
            <person name="Goicoechea J."/>
            <person name="Angelova A."/>
            <person name="Jetty R."/>
            <person name="Kudrna D."/>
            <person name="Golser W."/>
            <person name="Rivera L."/>
            <person name="Zhang J."/>
            <person name="Wing R."/>
        </authorList>
    </citation>
    <scope>NUCLEOTIDE SEQUENCE</scope>
</reference>
<evidence type="ECO:0000256" key="1">
    <source>
        <dbReference type="SAM" id="MobiDB-lite"/>
    </source>
</evidence>
<evidence type="ECO:0000313" key="2">
    <source>
        <dbReference type="EnsemblPlants" id="LPERR06G11690.1"/>
    </source>
</evidence>
<keyword evidence="3" id="KW-1185">Reference proteome</keyword>
<name>A0A0D9WPZ8_9ORYZ</name>
<organism evidence="2 3">
    <name type="scientific">Leersia perrieri</name>
    <dbReference type="NCBI Taxonomy" id="77586"/>
    <lineage>
        <taxon>Eukaryota</taxon>
        <taxon>Viridiplantae</taxon>
        <taxon>Streptophyta</taxon>
        <taxon>Embryophyta</taxon>
        <taxon>Tracheophyta</taxon>
        <taxon>Spermatophyta</taxon>
        <taxon>Magnoliopsida</taxon>
        <taxon>Liliopsida</taxon>
        <taxon>Poales</taxon>
        <taxon>Poaceae</taxon>
        <taxon>BOP clade</taxon>
        <taxon>Oryzoideae</taxon>
        <taxon>Oryzeae</taxon>
        <taxon>Oryzinae</taxon>
        <taxon>Leersia</taxon>
    </lineage>
</organism>